<evidence type="ECO:0000313" key="1">
    <source>
        <dbReference type="EMBL" id="BCE24540.1"/>
    </source>
</evidence>
<sequence length="321" mass="35882">MTIPFDQAIKDSNANRSLLIGNGFSIAQGGGKFSYGNLLDQSNLSAGGSIRNVFNTLNTVDFELVMEALESAAKIEEAYGANDRAATFTTDAVSVREALIHAVREVHPAISLDIPQEQRDRCGQFLRKFGNVFTINYDLLLYWVILSVGGKIFTDGFGLGDEVDGFRTFSEDGICNTYYLHGALHLFLGEERDTLKRVVTRGAIIDEIAATIRRRNQLPLFVSEGSSTQKMARINSVPYLRYCYDKLSELTGDLFIYGHSIAENDYHLYDAVFRSSIDELYICVYKPDENLQAVKERIAPFSTRNGDIEITYVDASTAQIW</sequence>
<gene>
    <name evidence="3" type="ORF">XF10B_70980</name>
    <name evidence="1" type="ORF">XF1B_72210</name>
    <name evidence="2" type="ORF">XF4B_71470</name>
</gene>
<dbReference type="Pfam" id="PF16263">
    <property type="entry name" value="DUF4917"/>
    <property type="match status" value="1"/>
</dbReference>
<reference evidence="3" key="2">
    <citation type="submission" date="2020-05" db="EMBL/GenBank/DDBJ databases">
        <title>Complete genome sequence of Bradyrhizobium diazoefficiens XF10 isolated from soybean nodule.</title>
        <authorList>
            <person name="Noda R."/>
            <person name="Kakizaki K."/>
            <person name="Minamisawa K."/>
        </authorList>
    </citation>
    <scope>NUCLEOTIDE SEQUENCE</scope>
    <source>
        <strain evidence="3">XF10</strain>
    </source>
</reference>
<protein>
    <submittedName>
        <fullName evidence="1">DUF4917 domain-containing protein</fullName>
    </submittedName>
</protein>
<dbReference type="EMBL" id="AP023099">
    <property type="protein sequence ID" value="BCE94300.1"/>
    <property type="molecule type" value="Genomic_DNA"/>
</dbReference>
<accession>A0A809XC24</accession>
<dbReference type="InterPro" id="IPR032581">
    <property type="entry name" value="DUF4917"/>
</dbReference>
<name>A0A809XC24_9BRAD</name>
<evidence type="ECO:0000313" key="3">
    <source>
        <dbReference type="EMBL" id="BCE94300.1"/>
    </source>
</evidence>
<organism evidence="1">
    <name type="scientific">Bradyrhizobium diazoefficiens</name>
    <dbReference type="NCBI Taxonomy" id="1355477"/>
    <lineage>
        <taxon>Bacteria</taxon>
        <taxon>Pseudomonadati</taxon>
        <taxon>Pseudomonadota</taxon>
        <taxon>Alphaproteobacteria</taxon>
        <taxon>Hyphomicrobiales</taxon>
        <taxon>Nitrobacteraceae</taxon>
        <taxon>Bradyrhizobium</taxon>
    </lineage>
</organism>
<evidence type="ECO:0000313" key="2">
    <source>
        <dbReference type="EMBL" id="BCE50798.1"/>
    </source>
</evidence>
<reference evidence="1" key="1">
    <citation type="submission" date="2020-05" db="EMBL/GenBank/DDBJ databases">
        <title>Complete genome sequence of Bradyrhizobium diazoefficiens XF1 isolated from soybean nodule.</title>
        <authorList>
            <person name="Noda R."/>
            <person name="Kakizaki K."/>
            <person name="Minamisawa K."/>
        </authorList>
    </citation>
    <scope>NUCLEOTIDE SEQUENCE</scope>
    <source>
        <strain evidence="1">XF1</strain>
    </source>
</reference>
<reference evidence="2" key="3">
    <citation type="submission" date="2020-05" db="EMBL/GenBank/DDBJ databases">
        <title>Complete genome sequence of Bradyrhizobium diazoefficiens XF4 isolated from soybean nodule.</title>
        <authorList>
            <person name="Noda R."/>
            <person name="Kakizaki K."/>
            <person name="Minamisawa K."/>
        </authorList>
    </citation>
    <scope>NUCLEOTIDE SEQUENCE</scope>
    <source>
        <strain evidence="2">XF4</strain>
    </source>
</reference>
<proteinExistence type="predicted"/>
<dbReference type="EMBL" id="AP023091">
    <property type="protein sequence ID" value="BCE24540.1"/>
    <property type="molecule type" value="Genomic_DNA"/>
</dbReference>
<dbReference type="AlphaFoldDB" id="A0A809XC24"/>
<dbReference type="RefSeq" id="WP_060908639.1">
    <property type="nucleotide sequence ID" value="NZ_CP124748.1"/>
</dbReference>
<dbReference type="EMBL" id="AP023094">
    <property type="protein sequence ID" value="BCE50798.1"/>
    <property type="molecule type" value="Genomic_DNA"/>
</dbReference>